<dbReference type="InterPro" id="IPR037215">
    <property type="entry name" value="GUN4-like_sf"/>
</dbReference>
<evidence type="ECO:0000256" key="8">
    <source>
        <dbReference type="ARBA" id="ARBA00048679"/>
    </source>
</evidence>
<proteinExistence type="predicted"/>
<dbReference type="PANTHER" id="PTHR24363">
    <property type="entry name" value="SERINE/THREONINE PROTEIN KINASE"/>
    <property type="match status" value="1"/>
</dbReference>
<evidence type="ECO:0000256" key="4">
    <source>
        <dbReference type="ARBA" id="ARBA00022741"/>
    </source>
</evidence>
<dbReference type="Pfam" id="PF05419">
    <property type="entry name" value="GUN4"/>
    <property type="match status" value="1"/>
</dbReference>
<dbReference type="PROSITE" id="PS50011">
    <property type="entry name" value="PROTEIN_KINASE_DOM"/>
    <property type="match status" value="1"/>
</dbReference>
<comment type="catalytic activity">
    <reaction evidence="8">
        <text>L-seryl-[protein] + ATP = O-phospho-L-seryl-[protein] + ADP + H(+)</text>
        <dbReference type="Rhea" id="RHEA:17989"/>
        <dbReference type="Rhea" id="RHEA-COMP:9863"/>
        <dbReference type="Rhea" id="RHEA-COMP:11604"/>
        <dbReference type="ChEBI" id="CHEBI:15378"/>
        <dbReference type="ChEBI" id="CHEBI:29999"/>
        <dbReference type="ChEBI" id="CHEBI:30616"/>
        <dbReference type="ChEBI" id="CHEBI:83421"/>
        <dbReference type="ChEBI" id="CHEBI:456216"/>
        <dbReference type="EC" id="2.7.11.1"/>
    </reaction>
</comment>
<dbReference type="InterPro" id="IPR000719">
    <property type="entry name" value="Prot_kinase_dom"/>
</dbReference>
<dbReference type="Pfam" id="PF00069">
    <property type="entry name" value="Pkinase"/>
    <property type="match status" value="1"/>
</dbReference>
<keyword evidence="3" id="KW-0808">Transferase</keyword>
<dbReference type="Gene3D" id="1.10.10.1770">
    <property type="entry name" value="Gun4-like"/>
    <property type="match status" value="1"/>
</dbReference>
<dbReference type="CDD" id="cd16383">
    <property type="entry name" value="GUN4"/>
    <property type="match status" value="1"/>
</dbReference>
<evidence type="ECO:0000256" key="5">
    <source>
        <dbReference type="ARBA" id="ARBA00022777"/>
    </source>
</evidence>
<evidence type="ECO:0000256" key="9">
    <source>
        <dbReference type="PROSITE-ProRule" id="PRU10141"/>
    </source>
</evidence>
<dbReference type="EC" id="2.7.11.1" evidence="1"/>
<evidence type="ECO:0000313" key="12">
    <source>
        <dbReference type="Proteomes" id="UP000767446"/>
    </source>
</evidence>
<dbReference type="Gene3D" id="1.25.40.620">
    <property type="match status" value="1"/>
</dbReference>
<evidence type="ECO:0000313" key="11">
    <source>
        <dbReference type="EMBL" id="MBR8828526.1"/>
    </source>
</evidence>
<keyword evidence="4 9" id="KW-0547">Nucleotide-binding</keyword>
<keyword evidence="2" id="KW-0723">Serine/threonine-protein kinase</keyword>
<reference evidence="11" key="1">
    <citation type="submission" date="2021-02" db="EMBL/GenBank/DDBJ databases">
        <title>Metagenome analyses of Stigonema ocellatum DSM 106950, Chlorogloea purpurea SAG 13.99 and Gomphosphaeria aponina DSM 107014.</title>
        <authorList>
            <person name="Marter P."/>
            <person name="Huang S."/>
        </authorList>
    </citation>
    <scope>NUCLEOTIDE SEQUENCE</scope>
    <source>
        <strain evidence="11">JP213</strain>
    </source>
</reference>
<evidence type="ECO:0000256" key="2">
    <source>
        <dbReference type="ARBA" id="ARBA00022527"/>
    </source>
</evidence>
<evidence type="ECO:0000256" key="1">
    <source>
        <dbReference type="ARBA" id="ARBA00012513"/>
    </source>
</evidence>
<dbReference type="InterPro" id="IPR011009">
    <property type="entry name" value="Kinase-like_dom_sf"/>
</dbReference>
<sequence length="461" mass="52492">MNHCLNPECLFINSSQHRFCQKCGTKLMLVERYRAIKIIGQGGFGRTFLAVDELKPSKPPCVIKQFLPQAQGTDTIQKAAELFAQEAMRLDELGKHSQIPELLAYLTQENRQYLVQEFIDGENLQTELEQKGKFNEEKIRDLLTDILNILQFVHSKGVIHRDIKPENIIRRKEDNKLVLVDFGAAKVAPNTRLSVTGTVIGSAEYTAPEQAIGKAQYASDLYSLGVTCIHLLTQVSPFELYDVSESDWVWRDFLLNNKVSDDLGQVLDKLIVQATKRRFQSVDEVFTALNIEENVVIPSPTPQSNYQPRKAPTINLVSSETRVDYTPLNNLLAAGEWKEADEITYNLMKKATNREKEGWIDYQSYKNFPREDLKIMDDLWGKYSNGKFGFSVQKKIWIEVGGTPGEYSEDVFERFGDRIGWRNSGQWLSYSDLTFNINAPEAHLPCGGGVWVLFSSLDYKP</sequence>
<dbReference type="EMBL" id="JADQBC010000074">
    <property type="protein sequence ID" value="MBR8828526.1"/>
    <property type="molecule type" value="Genomic_DNA"/>
</dbReference>
<comment type="caution">
    <text evidence="11">The sequence shown here is derived from an EMBL/GenBank/DDBJ whole genome shotgun (WGS) entry which is preliminary data.</text>
</comment>
<comment type="catalytic activity">
    <reaction evidence="7">
        <text>L-threonyl-[protein] + ATP = O-phospho-L-threonyl-[protein] + ADP + H(+)</text>
        <dbReference type="Rhea" id="RHEA:46608"/>
        <dbReference type="Rhea" id="RHEA-COMP:11060"/>
        <dbReference type="Rhea" id="RHEA-COMP:11605"/>
        <dbReference type="ChEBI" id="CHEBI:15378"/>
        <dbReference type="ChEBI" id="CHEBI:30013"/>
        <dbReference type="ChEBI" id="CHEBI:30616"/>
        <dbReference type="ChEBI" id="CHEBI:61977"/>
        <dbReference type="ChEBI" id="CHEBI:456216"/>
        <dbReference type="EC" id="2.7.11.1"/>
    </reaction>
</comment>
<dbReference type="CDD" id="cd14014">
    <property type="entry name" value="STKc_PknB_like"/>
    <property type="match status" value="1"/>
</dbReference>
<dbReference type="Proteomes" id="UP000767446">
    <property type="component" value="Unassembled WGS sequence"/>
</dbReference>
<dbReference type="SUPFAM" id="SSF140869">
    <property type="entry name" value="GUN4-like"/>
    <property type="match status" value="1"/>
</dbReference>
<dbReference type="InterPro" id="IPR017441">
    <property type="entry name" value="Protein_kinase_ATP_BS"/>
</dbReference>
<dbReference type="PANTHER" id="PTHR24363:SF0">
    <property type="entry name" value="SERINE_THREONINE KINASE LIKE DOMAIN CONTAINING 1"/>
    <property type="match status" value="1"/>
</dbReference>
<gene>
    <name evidence="11" type="ORF">DSM107014_11610</name>
</gene>
<feature type="binding site" evidence="9">
    <location>
        <position position="64"/>
    </location>
    <ligand>
        <name>ATP</name>
        <dbReference type="ChEBI" id="CHEBI:30616"/>
    </ligand>
</feature>
<dbReference type="PROSITE" id="PS00107">
    <property type="entry name" value="PROTEIN_KINASE_ATP"/>
    <property type="match status" value="1"/>
</dbReference>
<dbReference type="InterPro" id="IPR008629">
    <property type="entry name" value="GUN4-like"/>
</dbReference>
<name>A0A941GSR0_9CHRO</name>
<accession>A0A941GSR0</accession>
<evidence type="ECO:0000256" key="7">
    <source>
        <dbReference type="ARBA" id="ARBA00047899"/>
    </source>
</evidence>
<dbReference type="GO" id="GO:0004674">
    <property type="term" value="F:protein serine/threonine kinase activity"/>
    <property type="evidence" value="ECO:0007669"/>
    <property type="project" value="UniProtKB-KW"/>
</dbReference>
<dbReference type="SUPFAM" id="SSF56112">
    <property type="entry name" value="Protein kinase-like (PK-like)"/>
    <property type="match status" value="1"/>
</dbReference>
<dbReference type="SMART" id="SM00220">
    <property type="entry name" value="S_TKc"/>
    <property type="match status" value="1"/>
</dbReference>
<feature type="domain" description="Protein kinase" evidence="10">
    <location>
        <begin position="33"/>
        <end position="297"/>
    </location>
</feature>
<dbReference type="AlphaFoldDB" id="A0A941GSR0"/>
<dbReference type="Gene3D" id="3.30.200.20">
    <property type="entry name" value="Phosphorylase Kinase, domain 1"/>
    <property type="match status" value="1"/>
</dbReference>
<dbReference type="NCBIfam" id="NF045510">
    <property type="entry name" value="4Cys_prefix_kin"/>
    <property type="match status" value="1"/>
</dbReference>
<dbReference type="GO" id="GO:0005524">
    <property type="term" value="F:ATP binding"/>
    <property type="evidence" value="ECO:0007669"/>
    <property type="project" value="UniProtKB-UniRule"/>
</dbReference>
<organism evidence="11 12">
    <name type="scientific">Gomphosphaeria aponina SAG 52.96 = DSM 107014</name>
    <dbReference type="NCBI Taxonomy" id="1521640"/>
    <lineage>
        <taxon>Bacteria</taxon>
        <taxon>Bacillati</taxon>
        <taxon>Cyanobacteriota</taxon>
        <taxon>Cyanophyceae</taxon>
        <taxon>Oscillatoriophycideae</taxon>
        <taxon>Chroococcales</taxon>
        <taxon>Gomphosphaeriaceae</taxon>
        <taxon>Gomphosphaeria</taxon>
    </lineage>
</organism>
<evidence type="ECO:0000256" key="3">
    <source>
        <dbReference type="ARBA" id="ARBA00022679"/>
    </source>
</evidence>
<keyword evidence="5" id="KW-0418">Kinase</keyword>
<evidence type="ECO:0000256" key="6">
    <source>
        <dbReference type="ARBA" id="ARBA00022840"/>
    </source>
</evidence>
<protein>
    <recommendedName>
        <fullName evidence="1">non-specific serine/threonine protein kinase</fullName>
        <ecNumber evidence="1">2.7.11.1</ecNumber>
    </recommendedName>
</protein>
<dbReference type="Gene3D" id="1.10.510.10">
    <property type="entry name" value="Transferase(Phosphotransferase) domain 1"/>
    <property type="match status" value="1"/>
</dbReference>
<keyword evidence="6 9" id="KW-0067">ATP-binding</keyword>
<evidence type="ECO:0000259" key="10">
    <source>
        <dbReference type="PROSITE" id="PS50011"/>
    </source>
</evidence>